<dbReference type="RefSeq" id="WP_104120344.1">
    <property type="nucleotide sequence ID" value="NZ_PRKW01000002.1"/>
</dbReference>
<comment type="caution">
    <text evidence="2">The sequence shown here is derived from an EMBL/GenBank/DDBJ whole genome shotgun (WGS) entry which is preliminary data.</text>
</comment>
<evidence type="ECO:0000313" key="3">
    <source>
        <dbReference type="Proteomes" id="UP000239297"/>
    </source>
</evidence>
<proteinExistence type="predicted"/>
<keyword evidence="1" id="KW-0812">Transmembrane</keyword>
<evidence type="ECO:0000313" key="2">
    <source>
        <dbReference type="EMBL" id="PPB49849.1"/>
    </source>
</evidence>
<gene>
    <name evidence="2" type="ORF">C4K88_03925</name>
</gene>
<dbReference type="EMBL" id="PRKW01000002">
    <property type="protein sequence ID" value="PPB49849.1"/>
    <property type="molecule type" value="Genomic_DNA"/>
</dbReference>
<dbReference type="AlphaFoldDB" id="A0A2S5IZ64"/>
<organism evidence="2 3">
    <name type="scientific">Arthrobacter pityocampae</name>
    <dbReference type="NCBI Taxonomy" id="547334"/>
    <lineage>
        <taxon>Bacteria</taxon>
        <taxon>Bacillati</taxon>
        <taxon>Actinomycetota</taxon>
        <taxon>Actinomycetes</taxon>
        <taxon>Micrococcales</taxon>
        <taxon>Micrococcaceae</taxon>
        <taxon>Arthrobacter</taxon>
    </lineage>
</organism>
<reference evidence="2 3" key="1">
    <citation type="journal article" date="2014" name="Int. J. Syst. Evol. Microbiol.">
        <title>Arthrobacter pityocampae sp. nov., isolated from Thaumetopoea pityocampa (Lep., Thaumetopoeidae).</title>
        <authorList>
            <person name="Ince I.A."/>
            <person name="Demirbag Z."/>
            <person name="Kati H."/>
        </authorList>
    </citation>
    <scope>NUCLEOTIDE SEQUENCE [LARGE SCALE GENOMIC DNA]</scope>
    <source>
        <strain evidence="2 3">Tp2</strain>
    </source>
</reference>
<protein>
    <submittedName>
        <fullName evidence="2">Uncharacterized protein</fullName>
    </submittedName>
</protein>
<sequence>MTEYEDAEDEKRRVQRRQRIAVRRRRRLIVNRIATPLVFLFILIFCAGLIALELDEPRQDAALMEFVESHGGEVTKIRHPSGTGYRGNGSGGPAYVDVVFDGRQSRCVYHELAVPPRLLDCDPAVSTSRSEGGR</sequence>
<accession>A0A2S5IZ64</accession>
<evidence type="ECO:0000256" key="1">
    <source>
        <dbReference type="SAM" id="Phobius"/>
    </source>
</evidence>
<feature type="transmembrane region" description="Helical" evidence="1">
    <location>
        <begin position="33"/>
        <end position="52"/>
    </location>
</feature>
<keyword evidence="1" id="KW-0472">Membrane</keyword>
<dbReference type="Proteomes" id="UP000239297">
    <property type="component" value="Unassembled WGS sequence"/>
</dbReference>
<name>A0A2S5IZ64_9MICC</name>
<keyword evidence="3" id="KW-1185">Reference proteome</keyword>
<keyword evidence="1" id="KW-1133">Transmembrane helix</keyword>